<dbReference type="Gene3D" id="3.40.50.150">
    <property type="entry name" value="Vaccinia Virus protein VP39"/>
    <property type="match status" value="1"/>
</dbReference>
<organism evidence="2 3">
    <name type="scientific">Acidihalobacter ferrooxydans</name>
    <dbReference type="NCBI Taxonomy" id="1765967"/>
    <lineage>
        <taxon>Bacteria</taxon>
        <taxon>Pseudomonadati</taxon>
        <taxon>Pseudomonadota</taxon>
        <taxon>Gammaproteobacteria</taxon>
        <taxon>Chromatiales</taxon>
        <taxon>Ectothiorhodospiraceae</taxon>
        <taxon>Acidihalobacter</taxon>
    </lineage>
</organism>
<accession>A0A1P8UKK9</accession>
<dbReference type="KEGG" id="afy:BW247_15755"/>
<reference evidence="2 3" key="1">
    <citation type="submission" date="2017-01" db="EMBL/GenBank/DDBJ databases">
        <title>Draft sequence of Acidihalobacter ferrooxidans strain DSM 14175 (strain V8).</title>
        <authorList>
            <person name="Khaleque H.N."/>
            <person name="Ramsay J.P."/>
            <person name="Murphy R.J.T."/>
            <person name="Kaksonen A.H."/>
            <person name="Boxall N.J."/>
            <person name="Watkin E.L.J."/>
        </authorList>
    </citation>
    <scope>NUCLEOTIDE SEQUENCE [LARGE SCALE GENOMIC DNA]</scope>
    <source>
        <strain evidence="2 3">V8</strain>
    </source>
</reference>
<evidence type="ECO:0000313" key="3">
    <source>
        <dbReference type="Proteomes" id="UP000243807"/>
    </source>
</evidence>
<keyword evidence="3" id="KW-1185">Reference proteome</keyword>
<protein>
    <submittedName>
        <fullName evidence="2">Methyltransferase</fullName>
    </submittedName>
</protein>
<evidence type="ECO:0000259" key="1">
    <source>
        <dbReference type="Pfam" id="PF13649"/>
    </source>
</evidence>
<dbReference type="InterPro" id="IPR041698">
    <property type="entry name" value="Methyltransf_25"/>
</dbReference>
<dbReference type="SUPFAM" id="SSF53335">
    <property type="entry name" value="S-adenosyl-L-methionine-dependent methyltransferases"/>
    <property type="match status" value="1"/>
</dbReference>
<proteinExistence type="predicted"/>
<dbReference type="OrthoDB" id="5794052at2"/>
<name>A0A1P8UKK9_9GAMM</name>
<dbReference type="STRING" id="1765967.BW247_15755"/>
<dbReference type="PANTHER" id="PTHR43591">
    <property type="entry name" value="METHYLTRANSFERASE"/>
    <property type="match status" value="1"/>
</dbReference>
<keyword evidence="2" id="KW-0489">Methyltransferase</keyword>
<dbReference type="Proteomes" id="UP000243807">
    <property type="component" value="Chromosome"/>
</dbReference>
<dbReference type="GO" id="GO:0008168">
    <property type="term" value="F:methyltransferase activity"/>
    <property type="evidence" value="ECO:0007669"/>
    <property type="project" value="UniProtKB-KW"/>
</dbReference>
<keyword evidence="2" id="KW-0808">Transferase</keyword>
<dbReference type="EMBL" id="CP019434">
    <property type="protein sequence ID" value="APZ44363.1"/>
    <property type="molecule type" value="Genomic_DNA"/>
</dbReference>
<gene>
    <name evidence="2" type="ORF">BW247_15755</name>
</gene>
<dbReference type="InterPro" id="IPR029063">
    <property type="entry name" value="SAM-dependent_MTases_sf"/>
</dbReference>
<dbReference type="GO" id="GO:0032259">
    <property type="term" value="P:methylation"/>
    <property type="evidence" value="ECO:0007669"/>
    <property type="project" value="UniProtKB-KW"/>
</dbReference>
<dbReference type="Pfam" id="PF13649">
    <property type="entry name" value="Methyltransf_25"/>
    <property type="match status" value="1"/>
</dbReference>
<dbReference type="CDD" id="cd02440">
    <property type="entry name" value="AdoMet_MTases"/>
    <property type="match status" value="1"/>
</dbReference>
<sequence length="198" mass="21857">MNQDTRFPATLMPDKDWWQALWPDPEAVLAGIGVESGMDAVDLCCGDGHFTRALCRLTYPGLAWAIDLDAGLLSQASEGCRDALNFRPILGDARELPDRITSPVDLIFIANTFHGVPDKAGLAATVHRVLKPGGRFAIVNWHRRPREETVVLAKPRGPDTELRMRPEEVREIVEPAGFIQESVADVGPYHYAAVFRTA</sequence>
<dbReference type="AlphaFoldDB" id="A0A1P8UKK9"/>
<evidence type="ECO:0000313" key="2">
    <source>
        <dbReference type="EMBL" id="APZ44363.1"/>
    </source>
</evidence>
<dbReference type="RefSeq" id="WP_076838046.1">
    <property type="nucleotide sequence ID" value="NZ_CP019434.1"/>
</dbReference>
<feature type="domain" description="Methyltransferase" evidence="1">
    <location>
        <begin position="41"/>
        <end position="134"/>
    </location>
</feature>